<feature type="non-terminal residue" evidence="2">
    <location>
        <position position="1"/>
    </location>
</feature>
<evidence type="ECO:0000313" key="2">
    <source>
        <dbReference type="EMBL" id="GMT27217.1"/>
    </source>
</evidence>
<dbReference type="Gene3D" id="3.40.50.300">
    <property type="entry name" value="P-loop containing nucleotide triphosphate hydrolases"/>
    <property type="match status" value="1"/>
</dbReference>
<organism evidence="2 3">
    <name type="scientific">Pristionchus fissidentatus</name>
    <dbReference type="NCBI Taxonomy" id="1538716"/>
    <lineage>
        <taxon>Eukaryota</taxon>
        <taxon>Metazoa</taxon>
        <taxon>Ecdysozoa</taxon>
        <taxon>Nematoda</taxon>
        <taxon>Chromadorea</taxon>
        <taxon>Rhabditida</taxon>
        <taxon>Rhabditina</taxon>
        <taxon>Diplogasteromorpha</taxon>
        <taxon>Diplogasteroidea</taxon>
        <taxon>Neodiplogasteridae</taxon>
        <taxon>Pristionchus</taxon>
    </lineage>
</organism>
<keyword evidence="3" id="KW-1185">Reference proteome</keyword>
<evidence type="ECO:0000313" key="3">
    <source>
        <dbReference type="Proteomes" id="UP001432322"/>
    </source>
</evidence>
<comment type="caution">
    <text evidence="2">The sequence shown here is derived from an EMBL/GenBank/DDBJ whole genome shotgun (WGS) entry which is preliminary data.</text>
</comment>
<protein>
    <recommendedName>
        <fullName evidence="1">Guanylate kinase-like domain-containing protein</fullName>
    </recommendedName>
</protein>
<dbReference type="InterPro" id="IPR008144">
    <property type="entry name" value="Guanylate_kin-like_dom"/>
</dbReference>
<dbReference type="Pfam" id="PF00625">
    <property type="entry name" value="Guanylate_kin"/>
    <property type="match status" value="1"/>
</dbReference>
<dbReference type="InterPro" id="IPR008145">
    <property type="entry name" value="GK/Ca_channel_bsu"/>
</dbReference>
<dbReference type="SUPFAM" id="SSF52540">
    <property type="entry name" value="P-loop containing nucleoside triphosphate hydrolases"/>
    <property type="match status" value="1"/>
</dbReference>
<feature type="domain" description="Guanylate kinase-like" evidence="1">
    <location>
        <begin position="9"/>
        <end position="136"/>
    </location>
</feature>
<dbReference type="PANTHER" id="PTHR23122">
    <property type="entry name" value="MEMBRANE-ASSOCIATED GUANYLATE KINASE MAGUK"/>
    <property type="match status" value="1"/>
</dbReference>
<dbReference type="InterPro" id="IPR050716">
    <property type="entry name" value="MAGUK"/>
</dbReference>
<dbReference type="Gene3D" id="3.30.63.10">
    <property type="entry name" value="Guanylate Kinase phosphate binding domain"/>
    <property type="match status" value="1"/>
</dbReference>
<dbReference type="SMART" id="SM00072">
    <property type="entry name" value="GuKc"/>
    <property type="match status" value="1"/>
</dbReference>
<feature type="non-terminal residue" evidence="2">
    <location>
        <position position="136"/>
    </location>
</feature>
<dbReference type="PROSITE" id="PS50052">
    <property type="entry name" value="GUANYLATE_KINASE_2"/>
    <property type="match status" value="1"/>
</dbReference>
<reference evidence="2" key="1">
    <citation type="submission" date="2023-10" db="EMBL/GenBank/DDBJ databases">
        <title>Genome assembly of Pristionchus species.</title>
        <authorList>
            <person name="Yoshida K."/>
            <person name="Sommer R.J."/>
        </authorList>
    </citation>
    <scope>NUCLEOTIDE SEQUENCE</scope>
    <source>
        <strain evidence="2">RS5133</strain>
    </source>
</reference>
<name>A0AAV5W5V3_9BILA</name>
<dbReference type="InterPro" id="IPR027417">
    <property type="entry name" value="P-loop_NTPase"/>
</dbReference>
<sequence length="136" mass="15774">IDFKKSPPVRPLVILGALSNEIYDEILRRCPGKFKGVVPVTSRSCRGCKQHIYDDYHYISREQFISEIRQNKYIECGQFQNNFYGTRFKKVKEIVQKGHNCIVDIHHHNSIRRLKSIANIHPIVIAVKPSTPAQIM</sequence>
<accession>A0AAV5W5V3</accession>
<gene>
    <name evidence="2" type="ORF">PFISCL1PPCAC_18514</name>
</gene>
<dbReference type="EMBL" id="BTSY01000005">
    <property type="protein sequence ID" value="GMT27217.1"/>
    <property type="molecule type" value="Genomic_DNA"/>
</dbReference>
<dbReference type="Proteomes" id="UP001432322">
    <property type="component" value="Unassembled WGS sequence"/>
</dbReference>
<proteinExistence type="predicted"/>
<evidence type="ECO:0000259" key="1">
    <source>
        <dbReference type="PROSITE" id="PS50052"/>
    </source>
</evidence>
<dbReference type="AlphaFoldDB" id="A0AAV5W5V3"/>